<evidence type="ECO:0000313" key="3">
    <source>
        <dbReference type="Proteomes" id="UP001597393"/>
    </source>
</evidence>
<dbReference type="RefSeq" id="WP_380868345.1">
    <property type="nucleotide sequence ID" value="NZ_JBHUMA010000004.1"/>
</dbReference>
<comment type="caution">
    <text evidence="2">The sequence shown here is derived from an EMBL/GenBank/DDBJ whole genome shotgun (WGS) entry which is preliminary data.</text>
</comment>
<accession>A0ABW5NHP9</accession>
<keyword evidence="1" id="KW-0732">Signal</keyword>
<evidence type="ECO:0000256" key="1">
    <source>
        <dbReference type="SAM" id="SignalP"/>
    </source>
</evidence>
<proteinExistence type="predicted"/>
<reference evidence="3" key="1">
    <citation type="journal article" date="2019" name="Int. J. Syst. Evol. Microbiol.">
        <title>The Global Catalogue of Microorganisms (GCM) 10K type strain sequencing project: providing services to taxonomists for standard genome sequencing and annotation.</title>
        <authorList>
            <consortium name="The Broad Institute Genomics Platform"/>
            <consortium name="The Broad Institute Genome Sequencing Center for Infectious Disease"/>
            <person name="Wu L."/>
            <person name="Ma J."/>
        </authorList>
    </citation>
    <scope>NUCLEOTIDE SEQUENCE [LARGE SCALE GENOMIC DNA]</scope>
    <source>
        <strain evidence="3">KCTC 42248</strain>
    </source>
</reference>
<dbReference type="PROSITE" id="PS51257">
    <property type="entry name" value="PROKAR_LIPOPROTEIN"/>
    <property type="match status" value="1"/>
</dbReference>
<dbReference type="EMBL" id="JBHUMA010000004">
    <property type="protein sequence ID" value="MFD2598450.1"/>
    <property type="molecule type" value="Genomic_DNA"/>
</dbReference>
<dbReference type="Proteomes" id="UP001597393">
    <property type="component" value="Unassembled WGS sequence"/>
</dbReference>
<evidence type="ECO:0000313" key="2">
    <source>
        <dbReference type="EMBL" id="MFD2598450.1"/>
    </source>
</evidence>
<name>A0ABW5NHP9_9SPHI</name>
<keyword evidence="3" id="KW-1185">Reference proteome</keyword>
<evidence type="ECO:0008006" key="4">
    <source>
        <dbReference type="Google" id="ProtNLM"/>
    </source>
</evidence>
<feature type="chain" id="PRO_5045340379" description="DKNYY family protein" evidence="1">
    <location>
        <begin position="21"/>
        <end position="248"/>
    </location>
</feature>
<organism evidence="2 3">
    <name type="scientific">Sphingobacterium corticis</name>
    <dbReference type="NCBI Taxonomy" id="1812823"/>
    <lineage>
        <taxon>Bacteria</taxon>
        <taxon>Pseudomonadati</taxon>
        <taxon>Bacteroidota</taxon>
        <taxon>Sphingobacteriia</taxon>
        <taxon>Sphingobacteriales</taxon>
        <taxon>Sphingobacteriaceae</taxon>
        <taxon>Sphingobacterium</taxon>
    </lineage>
</organism>
<protein>
    <recommendedName>
        <fullName evidence="4">DKNYY family protein</fullName>
    </recommendedName>
</protein>
<gene>
    <name evidence="2" type="ORF">ACFSQ3_05745</name>
</gene>
<feature type="signal peptide" evidence="1">
    <location>
        <begin position="1"/>
        <end position="20"/>
    </location>
</feature>
<sequence length="248" mass="28470">MKIYYIISLFASVLIAQACANNAPKAVEGKSVALDTATFAEESKATKPAVRKTTNFIDTFEFEAYNDQGDYMLLYTKAGKEPSVFINDKNEDRSLLRGDVCEIIWTKDTIYIAGDGDTPEIADWLLKIKKVKDGAASGFRKKYGKSLKYHYTNEGYSQEYLDHLYLSAEYYIANSKNKLIVSALKSSEQIEYSIEEREENGRHYDVLGIGRTSMERHFSIMQWIYIDVENHKIFEYDLGNEELVEFKN</sequence>